<feature type="domain" description="Fibronectin type-III" evidence="3">
    <location>
        <begin position="319"/>
        <end position="409"/>
    </location>
</feature>
<dbReference type="NCBIfam" id="TIGR04183">
    <property type="entry name" value="Por_Secre_tail"/>
    <property type="match status" value="1"/>
</dbReference>
<dbReference type="Gene3D" id="2.60.40.10">
    <property type="entry name" value="Immunoglobulins"/>
    <property type="match status" value="4"/>
</dbReference>
<dbReference type="EC" id="2.7.11.1" evidence="4"/>
<dbReference type="SUPFAM" id="SSF49265">
    <property type="entry name" value="Fibronectin type III"/>
    <property type="match status" value="2"/>
</dbReference>
<evidence type="ECO:0000256" key="2">
    <source>
        <dbReference type="SAM" id="SignalP"/>
    </source>
</evidence>
<name>A0ABX0UL57_9BACT</name>
<keyword evidence="1" id="KW-0677">Repeat</keyword>
<dbReference type="GO" id="GO:0004674">
    <property type="term" value="F:protein serine/threonine kinase activity"/>
    <property type="evidence" value="ECO:0007669"/>
    <property type="project" value="UniProtKB-EC"/>
</dbReference>
<evidence type="ECO:0000256" key="1">
    <source>
        <dbReference type="ARBA" id="ARBA00022737"/>
    </source>
</evidence>
<gene>
    <name evidence="4" type="ORF">FHS68_002916</name>
</gene>
<comment type="caution">
    <text evidence="4">The sequence shown here is derived from an EMBL/GenBank/DDBJ whole genome shotgun (WGS) entry which is preliminary data.</text>
</comment>
<dbReference type="PANTHER" id="PTHR13817">
    <property type="entry name" value="TITIN"/>
    <property type="match status" value="1"/>
</dbReference>
<feature type="domain" description="Fibronectin type-III" evidence="3">
    <location>
        <begin position="132"/>
        <end position="221"/>
    </location>
</feature>
<dbReference type="InterPro" id="IPR026444">
    <property type="entry name" value="Secre_tail"/>
</dbReference>
<dbReference type="InterPro" id="IPR050964">
    <property type="entry name" value="Striated_Muscle_Regulatory"/>
</dbReference>
<dbReference type="CDD" id="cd00063">
    <property type="entry name" value="FN3"/>
    <property type="match status" value="4"/>
</dbReference>
<dbReference type="InterPro" id="IPR003961">
    <property type="entry name" value="FN3_dom"/>
</dbReference>
<dbReference type="InterPro" id="IPR036116">
    <property type="entry name" value="FN3_sf"/>
</dbReference>
<protein>
    <submittedName>
        <fullName evidence="4">Titin</fullName>
        <ecNumber evidence="4">2.7.11.1</ecNumber>
    </submittedName>
</protein>
<feature type="domain" description="Fibronectin type-III" evidence="3">
    <location>
        <begin position="225"/>
        <end position="314"/>
    </location>
</feature>
<dbReference type="PANTHER" id="PTHR13817:SF73">
    <property type="entry name" value="FIBRONECTIN TYPE-III DOMAIN-CONTAINING PROTEIN"/>
    <property type="match status" value="1"/>
</dbReference>
<dbReference type="Proteomes" id="UP001179181">
    <property type="component" value="Unassembled WGS sequence"/>
</dbReference>
<organism evidence="4 5">
    <name type="scientific">Dyadobacter arcticus</name>
    <dbReference type="NCBI Taxonomy" id="1078754"/>
    <lineage>
        <taxon>Bacteria</taxon>
        <taxon>Pseudomonadati</taxon>
        <taxon>Bacteroidota</taxon>
        <taxon>Cytophagia</taxon>
        <taxon>Cytophagales</taxon>
        <taxon>Spirosomataceae</taxon>
        <taxon>Dyadobacter</taxon>
    </lineage>
</organism>
<evidence type="ECO:0000313" key="4">
    <source>
        <dbReference type="EMBL" id="NIJ53734.1"/>
    </source>
</evidence>
<reference evidence="4 5" key="1">
    <citation type="submission" date="2020-03" db="EMBL/GenBank/DDBJ databases">
        <title>Genomic Encyclopedia of Type Strains, Phase IV (KMG-IV): sequencing the most valuable type-strain genomes for metagenomic binning, comparative biology and taxonomic classification.</title>
        <authorList>
            <person name="Goeker M."/>
        </authorList>
    </citation>
    <scope>NUCLEOTIDE SEQUENCE [LARGE SCALE GENOMIC DNA]</scope>
    <source>
        <strain evidence="4 5">DSM 102865</strain>
    </source>
</reference>
<sequence length="490" mass="53093">MITKRLLYFTLSLAFLIAGNILSHASAAANLVIPKPPVNLTAVAVSQVQITLTWQDASLDETGFELERSIDNKTFVKVIDLPVNTATYANIGLTASTPYWYRIRSKNASGFSAYSNIAPAVTKAPVITIPKAPTNLVAAVISGTQINLTWVDNAVDETGFELERSLDGVTFTKLTDLALNTISYQNTGLIPATRYLYRVLAKNAAGKSAYSNVVNATTRQVVPAAPEQLTASAISVSQINLTWLDKSANETGFQLERSINGTAFTKIADIAASVVTYQNTGLSPATQYFYRIRAVNAVGVSAYSNVASAKTLNIPVPNMPLDLTAVPIEPELIQLRWAPLTGNATEVIIERAKNSDETFVQIGKQAAAILQFEDKGKLETADYYYRIKASNAGGTSPYSLISIVRASSIITAVEPGRDGNLIFALEKKLVTELKNSPNAHLSIYDVRGILHKSIAINTSSRTDLNTLPSGIYIVLIQTDREVITRRILLY</sequence>
<proteinExistence type="predicted"/>
<feature type="chain" id="PRO_5046284978" evidence="2">
    <location>
        <begin position="29"/>
        <end position="490"/>
    </location>
</feature>
<dbReference type="InterPro" id="IPR013783">
    <property type="entry name" value="Ig-like_fold"/>
</dbReference>
<dbReference type="PROSITE" id="PS50853">
    <property type="entry name" value="FN3"/>
    <property type="match status" value="4"/>
</dbReference>
<accession>A0ABX0UL57</accession>
<keyword evidence="2" id="KW-0732">Signal</keyword>
<keyword evidence="5" id="KW-1185">Reference proteome</keyword>
<dbReference type="RefSeq" id="WP_167271218.1">
    <property type="nucleotide sequence ID" value="NZ_JAASQJ010000003.1"/>
</dbReference>
<evidence type="ECO:0000259" key="3">
    <source>
        <dbReference type="PROSITE" id="PS50853"/>
    </source>
</evidence>
<dbReference type="SMART" id="SM00060">
    <property type="entry name" value="FN3"/>
    <property type="match status" value="4"/>
</dbReference>
<feature type="domain" description="Fibronectin type-III" evidence="3">
    <location>
        <begin position="36"/>
        <end position="125"/>
    </location>
</feature>
<dbReference type="EMBL" id="JAASQJ010000003">
    <property type="protein sequence ID" value="NIJ53734.1"/>
    <property type="molecule type" value="Genomic_DNA"/>
</dbReference>
<dbReference type="Pfam" id="PF00041">
    <property type="entry name" value="fn3"/>
    <property type="match status" value="2"/>
</dbReference>
<keyword evidence="4" id="KW-0808">Transferase</keyword>
<evidence type="ECO:0000313" key="5">
    <source>
        <dbReference type="Proteomes" id="UP001179181"/>
    </source>
</evidence>
<feature type="signal peptide" evidence="2">
    <location>
        <begin position="1"/>
        <end position="28"/>
    </location>
</feature>